<dbReference type="AlphaFoldDB" id="A0A0F9B197"/>
<accession>A0A0F9B197</accession>
<gene>
    <name evidence="1" type="ORF">LCGC14_2844520</name>
</gene>
<evidence type="ECO:0000313" key="1">
    <source>
        <dbReference type="EMBL" id="KKK78341.1"/>
    </source>
</evidence>
<dbReference type="EMBL" id="LAZR01054531">
    <property type="protein sequence ID" value="KKK78341.1"/>
    <property type="molecule type" value="Genomic_DNA"/>
</dbReference>
<feature type="non-terminal residue" evidence="1">
    <location>
        <position position="1"/>
    </location>
</feature>
<protein>
    <submittedName>
        <fullName evidence="1">Uncharacterized protein</fullName>
    </submittedName>
</protein>
<reference evidence="1" key="1">
    <citation type="journal article" date="2015" name="Nature">
        <title>Complex archaea that bridge the gap between prokaryotes and eukaryotes.</title>
        <authorList>
            <person name="Spang A."/>
            <person name="Saw J.H."/>
            <person name="Jorgensen S.L."/>
            <person name="Zaremba-Niedzwiedzka K."/>
            <person name="Martijn J."/>
            <person name="Lind A.E."/>
            <person name="van Eijk R."/>
            <person name="Schleper C."/>
            <person name="Guy L."/>
            <person name="Ettema T.J."/>
        </authorList>
    </citation>
    <scope>NUCLEOTIDE SEQUENCE</scope>
</reference>
<comment type="caution">
    <text evidence="1">The sequence shown here is derived from an EMBL/GenBank/DDBJ whole genome shotgun (WGS) entry which is preliminary data.</text>
</comment>
<organism evidence="1">
    <name type="scientific">marine sediment metagenome</name>
    <dbReference type="NCBI Taxonomy" id="412755"/>
    <lineage>
        <taxon>unclassified sequences</taxon>
        <taxon>metagenomes</taxon>
        <taxon>ecological metagenomes</taxon>
    </lineage>
</organism>
<name>A0A0F9B197_9ZZZZ</name>
<proteinExistence type="predicted"/>
<sequence length="76" mass="8855">KMSLSDKKRYGELSSACNERKYYYPEEAVKEAVKELEAWIKLEETKARESTMTEDLKGFINPFLKKMVEVFGEGLI</sequence>